<organism evidence="2 3">
    <name type="scientific">Podospora fimiseda</name>
    <dbReference type="NCBI Taxonomy" id="252190"/>
    <lineage>
        <taxon>Eukaryota</taxon>
        <taxon>Fungi</taxon>
        <taxon>Dikarya</taxon>
        <taxon>Ascomycota</taxon>
        <taxon>Pezizomycotina</taxon>
        <taxon>Sordariomycetes</taxon>
        <taxon>Sordariomycetidae</taxon>
        <taxon>Sordariales</taxon>
        <taxon>Podosporaceae</taxon>
        <taxon>Podospora</taxon>
    </lineage>
</organism>
<accession>A0AAN7BXP5</accession>
<evidence type="ECO:0000259" key="1">
    <source>
        <dbReference type="Pfam" id="PF06985"/>
    </source>
</evidence>
<dbReference type="Proteomes" id="UP001301958">
    <property type="component" value="Unassembled WGS sequence"/>
</dbReference>
<sequence length="244" mass="27860">MPSRVLYVGSNQGYCVFLVEPRSSEILLCTPAPYAALSYCWGSDQMVTLTTTKSTYEEHRRGIGLDLLPKTLKDAVIVCRGLKIEYLWIDALCIVQDDADDWRYESAQMQEVYGNSYITIAAHQAESCVDGFLGQQSFGQPAWQRPFYVLIGTGESIKMHLPTGSESWKWREGSPLMRRGWTLQEALLPRRILYYTGHELVWECDTKILCECGHISDPVYLRHRDPVLKTYTEISCNIECAARQ</sequence>
<dbReference type="PANTHER" id="PTHR33112:SF16">
    <property type="entry name" value="HETEROKARYON INCOMPATIBILITY DOMAIN-CONTAINING PROTEIN"/>
    <property type="match status" value="1"/>
</dbReference>
<protein>
    <submittedName>
        <fullName evidence="2">Heterokaryon incompatibility protein-domain-containing protein</fullName>
    </submittedName>
</protein>
<gene>
    <name evidence="2" type="ORF">QBC38DRAFT_541549</name>
</gene>
<comment type="caution">
    <text evidence="2">The sequence shown here is derived from an EMBL/GenBank/DDBJ whole genome shotgun (WGS) entry which is preliminary data.</text>
</comment>
<proteinExistence type="predicted"/>
<dbReference type="Pfam" id="PF06985">
    <property type="entry name" value="HET"/>
    <property type="match status" value="1"/>
</dbReference>
<name>A0AAN7BXP5_9PEZI</name>
<dbReference type="EMBL" id="MU865292">
    <property type="protein sequence ID" value="KAK4231568.1"/>
    <property type="molecule type" value="Genomic_DNA"/>
</dbReference>
<feature type="domain" description="Heterokaryon incompatibility" evidence="1">
    <location>
        <begin position="34"/>
        <end position="185"/>
    </location>
</feature>
<reference evidence="2" key="1">
    <citation type="journal article" date="2023" name="Mol. Phylogenet. Evol.">
        <title>Genome-scale phylogeny and comparative genomics of the fungal order Sordariales.</title>
        <authorList>
            <person name="Hensen N."/>
            <person name="Bonometti L."/>
            <person name="Westerberg I."/>
            <person name="Brannstrom I.O."/>
            <person name="Guillou S."/>
            <person name="Cros-Aarteil S."/>
            <person name="Calhoun S."/>
            <person name="Haridas S."/>
            <person name="Kuo A."/>
            <person name="Mondo S."/>
            <person name="Pangilinan J."/>
            <person name="Riley R."/>
            <person name="LaButti K."/>
            <person name="Andreopoulos B."/>
            <person name="Lipzen A."/>
            <person name="Chen C."/>
            <person name="Yan M."/>
            <person name="Daum C."/>
            <person name="Ng V."/>
            <person name="Clum A."/>
            <person name="Steindorff A."/>
            <person name="Ohm R.A."/>
            <person name="Martin F."/>
            <person name="Silar P."/>
            <person name="Natvig D.O."/>
            <person name="Lalanne C."/>
            <person name="Gautier V."/>
            <person name="Ament-Velasquez S.L."/>
            <person name="Kruys A."/>
            <person name="Hutchinson M.I."/>
            <person name="Powell A.J."/>
            <person name="Barry K."/>
            <person name="Miller A.N."/>
            <person name="Grigoriev I.V."/>
            <person name="Debuchy R."/>
            <person name="Gladieux P."/>
            <person name="Hiltunen Thoren M."/>
            <person name="Johannesson H."/>
        </authorList>
    </citation>
    <scope>NUCLEOTIDE SEQUENCE</scope>
    <source>
        <strain evidence="2">CBS 990.96</strain>
    </source>
</reference>
<dbReference type="PANTHER" id="PTHR33112">
    <property type="entry name" value="DOMAIN PROTEIN, PUTATIVE-RELATED"/>
    <property type="match status" value="1"/>
</dbReference>
<dbReference type="AlphaFoldDB" id="A0AAN7BXP5"/>
<evidence type="ECO:0000313" key="2">
    <source>
        <dbReference type="EMBL" id="KAK4231568.1"/>
    </source>
</evidence>
<dbReference type="InterPro" id="IPR010730">
    <property type="entry name" value="HET"/>
</dbReference>
<evidence type="ECO:0000313" key="3">
    <source>
        <dbReference type="Proteomes" id="UP001301958"/>
    </source>
</evidence>
<keyword evidence="3" id="KW-1185">Reference proteome</keyword>
<reference evidence="2" key="2">
    <citation type="submission" date="2023-05" db="EMBL/GenBank/DDBJ databases">
        <authorList>
            <consortium name="Lawrence Berkeley National Laboratory"/>
            <person name="Steindorff A."/>
            <person name="Hensen N."/>
            <person name="Bonometti L."/>
            <person name="Westerberg I."/>
            <person name="Brannstrom I.O."/>
            <person name="Guillou S."/>
            <person name="Cros-Aarteil S."/>
            <person name="Calhoun S."/>
            <person name="Haridas S."/>
            <person name="Kuo A."/>
            <person name="Mondo S."/>
            <person name="Pangilinan J."/>
            <person name="Riley R."/>
            <person name="Labutti K."/>
            <person name="Andreopoulos B."/>
            <person name="Lipzen A."/>
            <person name="Chen C."/>
            <person name="Yanf M."/>
            <person name="Daum C."/>
            <person name="Ng V."/>
            <person name="Clum A."/>
            <person name="Ohm R."/>
            <person name="Martin F."/>
            <person name="Silar P."/>
            <person name="Natvig D."/>
            <person name="Lalanne C."/>
            <person name="Gautier V."/>
            <person name="Ament-Velasquez S.L."/>
            <person name="Kruys A."/>
            <person name="Hutchinson M.I."/>
            <person name="Powell A.J."/>
            <person name="Barry K."/>
            <person name="Miller A.N."/>
            <person name="Grigoriev I.V."/>
            <person name="Debuchy R."/>
            <person name="Gladieux P."/>
            <person name="Thoren M.H."/>
            <person name="Johannesson H."/>
        </authorList>
    </citation>
    <scope>NUCLEOTIDE SEQUENCE</scope>
    <source>
        <strain evidence="2">CBS 990.96</strain>
    </source>
</reference>